<comment type="caution">
    <text evidence="1">The sequence shown here is derived from an EMBL/GenBank/DDBJ whole genome shotgun (WGS) entry which is preliminary data.</text>
</comment>
<reference evidence="1 2" key="1">
    <citation type="submission" date="2016-07" db="EMBL/GenBank/DDBJ databases">
        <title>Characterization of isolates of Eisenbergiella tayi derived from blood cultures, using whole genome sequencing.</title>
        <authorList>
            <person name="Burdz T."/>
            <person name="Wiebe D."/>
            <person name="Huynh C."/>
            <person name="Bernard K."/>
        </authorList>
    </citation>
    <scope>NUCLEOTIDE SEQUENCE [LARGE SCALE GENOMIC DNA]</scope>
    <source>
        <strain evidence="1 2">NML 110608</strain>
    </source>
</reference>
<dbReference type="AlphaFoldDB" id="A0A1E3A5N9"/>
<evidence type="ECO:0000313" key="1">
    <source>
        <dbReference type="EMBL" id="ODM04092.1"/>
    </source>
</evidence>
<sequence length="36" mass="4072">MNEVMQVRAASWTSMIKQRNDSSLTIKEWCVANGSV</sequence>
<dbReference type="EMBL" id="MCGH01000003">
    <property type="protein sequence ID" value="ODM04092.1"/>
    <property type="molecule type" value="Genomic_DNA"/>
</dbReference>
<name>A0A1E3A5N9_9FIRM</name>
<protein>
    <submittedName>
        <fullName evidence="1">Uncharacterized protein</fullName>
    </submittedName>
</protein>
<dbReference type="Proteomes" id="UP000094067">
    <property type="component" value="Unassembled WGS sequence"/>
</dbReference>
<evidence type="ECO:0000313" key="2">
    <source>
        <dbReference type="Proteomes" id="UP000094067"/>
    </source>
</evidence>
<organism evidence="1 2">
    <name type="scientific">Eisenbergiella tayi</name>
    <dbReference type="NCBI Taxonomy" id="1432052"/>
    <lineage>
        <taxon>Bacteria</taxon>
        <taxon>Bacillati</taxon>
        <taxon>Bacillota</taxon>
        <taxon>Clostridia</taxon>
        <taxon>Lachnospirales</taxon>
        <taxon>Lachnospiraceae</taxon>
        <taxon>Eisenbergiella</taxon>
    </lineage>
</organism>
<gene>
    <name evidence="1" type="ORF">BEI61_04896</name>
</gene>
<proteinExistence type="predicted"/>
<accession>A0A1E3A5N9</accession>